<dbReference type="GO" id="GO:0030170">
    <property type="term" value="F:pyridoxal phosphate binding"/>
    <property type="evidence" value="ECO:0007669"/>
    <property type="project" value="UniProtKB-UniRule"/>
</dbReference>
<dbReference type="STRING" id="1703779.AMJ83_08095"/>
<dbReference type="EMBL" id="LJUJ01000017">
    <property type="protein sequence ID" value="KPK63194.1"/>
    <property type="molecule type" value="Genomic_DNA"/>
</dbReference>
<feature type="modified residue" description="N6-(pyridoxal phosphate)lysine" evidence="2 3">
    <location>
        <position position="35"/>
    </location>
</feature>
<dbReference type="AlphaFoldDB" id="A0A0S8FT04"/>
<dbReference type="PANTHER" id="PTHR10146">
    <property type="entry name" value="PROLINE SYNTHETASE CO-TRANSCRIBED BACTERIAL HOMOLOG PROTEIN"/>
    <property type="match status" value="1"/>
</dbReference>
<evidence type="ECO:0000256" key="1">
    <source>
        <dbReference type="ARBA" id="ARBA00022898"/>
    </source>
</evidence>
<feature type="domain" description="Alanine racemase N-terminal" evidence="5">
    <location>
        <begin position="7"/>
        <end position="223"/>
    </location>
</feature>
<gene>
    <name evidence="6" type="ORF">AMJ83_08095</name>
</gene>
<dbReference type="Pfam" id="PF01168">
    <property type="entry name" value="Ala_racemase_N"/>
    <property type="match status" value="1"/>
</dbReference>
<evidence type="ECO:0000256" key="3">
    <source>
        <dbReference type="PIRSR" id="PIRSR004848-1"/>
    </source>
</evidence>
<organism evidence="6 7">
    <name type="scientific">candidate division WOR_3 bacterium SM23_42</name>
    <dbReference type="NCBI Taxonomy" id="1703779"/>
    <lineage>
        <taxon>Bacteria</taxon>
        <taxon>Bacteria division WOR-3</taxon>
    </lineage>
</organism>
<evidence type="ECO:0000313" key="6">
    <source>
        <dbReference type="EMBL" id="KPK63194.1"/>
    </source>
</evidence>
<dbReference type="InterPro" id="IPR011078">
    <property type="entry name" value="PyrdxlP_homeostasis"/>
</dbReference>
<accession>A0A0S8FT04</accession>
<comment type="cofactor">
    <cofactor evidence="3">
        <name>pyridoxal 5'-phosphate</name>
        <dbReference type="ChEBI" id="CHEBI:597326"/>
    </cofactor>
</comment>
<dbReference type="PIRSF" id="PIRSF004848">
    <property type="entry name" value="YBL036c_PLPDEIII"/>
    <property type="match status" value="1"/>
</dbReference>
<dbReference type="InterPro" id="IPR029066">
    <property type="entry name" value="PLP-binding_barrel"/>
</dbReference>
<evidence type="ECO:0000313" key="7">
    <source>
        <dbReference type="Proteomes" id="UP000051373"/>
    </source>
</evidence>
<dbReference type="InterPro" id="IPR001608">
    <property type="entry name" value="Ala_racemase_N"/>
</dbReference>
<proteinExistence type="inferred from homology"/>
<dbReference type="HAMAP" id="MF_02087">
    <property type="entry name" value="PLP_homeostasis"/>
    <property type="match status" value="1"/>
</dbReference>
<dbReference type="NCBIfam" id="TIGR00044">
    <property type="entry name" value="YggS family pyridoxal phosphate-dependent enzyme"/>
    <property type="match status" value="1"/>
</dbReference>
<dbReference type="PANTHER" id="PTHR10146:SF14">
    <property type="entry name" value="PYRIDOXAL PHOSPHATE HOMEOSTASIS PROTEIN"/>
    <property type="match status" value="1"/>
</dbReference>
<comment type="similarity">
    <text evidence="2 4">Belongs to the pyridoxal phosphate-binding protein YggS/PROSC family.</text>
</comment>
<name>A0A0S8FT04_UNCW3</name>
<reference evidence="6 7" key="1">
    <citation type="journal article" date="2015" name="Microbiome">
        <title>Genomic resolution of linkages in carbon, nitrogen, and sulfur cycling among widespread estuary sediment bacteria.</title>
        <authorList>
            <person name="Baker B.J."/>
            <person name="Lazar C.S."/>
            <person name="Teske A.P."/>
            <person name="Dick G.J."/>
        </authorList>
    </citation>
    <scope>NUCLEOTIDE SEQUENCE [LARGE SCALE GENOMIC DNA]</scope>
    <source>
        <strain evidence="6">SM23_42</strain>
    </source>
</reference>
<dbReference type="Gene3D" id="3.20.20.10">
    <property type="entry name" value="Alanine racemase"/>
    <property type="match status" value="1"/>
</dbReference>
<dbReference type="PATRIC" id="fig|1703779.3.peg.2459"/>
<comment type="function">
    <text evidence="2">Pyridoxal 5'-phosphate (PLP)-binding protein, which is involved in PLP homeostasis.</text>
</comment>
<sequence length="225" mass="25264">MSIKENVEKLRERIEMAASRSDRDPDEITVVAVAKTISVEKIEEAIACGISIIGENRVQEARNKFSVIGDKVHWHMVGHLQTNKVREAVKIFSMIQSLDSMRLAQEIEKRALKQTECLIEVNTSKEPSKFGLTPNAVFDFYQGIKGLKKIDVLGLMTIGPGWAVHDPEASRPCFLMLRELRDELAQEFDRPFPVVSMGMTSDFEIAIEEGSNMIRVGTAIFGPRT</sequence>
<protein>
    <recommendedName>
        <fullName evidence="2">Pyridoxal phosphate homeostasis protein</fullName>
        <shortName evidence="2">PLP homeostasis protein</shortName>
    </recommendedName>
</protein>
<comment type="caution">
    <text evidence="6">The sequence shown here is derived from an EMBL/GenBank/DDBJ whole genome shotgun (WGS) entry which is preliminary data.</text>
</comment>
<dbReference type="CDD" id="cd00635">
    <property type="entry name" value="PLPDE_III_YBL036c_like"/>
    <property type="match status" value="1"/>
</dbReference>
<dbReference type="FunFam" id="3.20.20.10:FF:000018">
    <property type="entry name" value="Pyridoxal phosphate homeostasis protein"/>
    <property type="match status" value="1"/>
</dbReference>
<evidence type="ECO:0000259" key="5">
    <source>
        <dbReference type="Pfam" id="PF01168"/>
    </source>
</evidence>
<evidence type="ECO:0000256" key="2">
    <source>
        <dbReference type="HAMAP-Rule" id="MF_02087"/>
    </source>
</evidence>
<evidence type="ECO:0000256" key="4">
    <source>
        <dbReference type="RuleBase" id="RU004514"/>
    </source>
</evidence>
<dbReference type="SUPFAM" id="SSF51419">
    <property type="entry name" value="PLP-binding barrel"/>
    <property type="match status" value="1"/>
</dbReference>
<dbReference type="Proteomes" id="UP000051373">
    <property type="component" value="Unassembled WGS sequence"/>
</dbReference>
<keyword evidence="1 2" id="KW-0663">Pyridoxal phosphate</keyword>